<keyword evidence="3" id="KW-1185">Reference proteome</keyword>
<evidence type="ECO:0000256" key="1">
    <source>
        <dbReference type="SAM" id="Coils"/>
    </source>
</evidence>
<protein>
    <submittedName>
        <fullName evidence="2">Uncharacterized protein</fullName>
    </submittedName>
</protein>
<reference evidence="2 3" key="1">
    <citation type="submission" date="2017-06" db="EMBL/GenBank/DDBJ databases">
        <authorList>
            <person name="Kim H.J."/>
            <person name="Triplett B.A."/>
        </authorList>
    </citation>
    <scope>NUCLEOTIDE SEQUENCE [LARGE SCALE GENOMIC DNA]</scope>
    <source>
        <strain evidence="2 3">DSM 25597</strain>
    </source>
</reference>
<accession>A0A238ZZG8</accession>
<dbReference type="EMBL" id="FZNY01000004">
    <property type="protein sequence ID" value="SNR88787.1"/>
    <property type="molecule type" value="Genomic_DNA"/>
</dbReference>
<feature type="coiled-coil region" evidence="1">
    <location>
        <begin position="210"/>
        <end position="237"/>
    </location>
</feature>
<sequence length="306" mass="34917">MFINDEQNKNNLKTYIMANELWGTFSIYDHRDAIFRKSLITFDRIVIPIPNKPIGNQTLEELEQLYADASYLEKNDAAIIYNWNSDEFQDWQKDVLREALSVKSTDSFYDSRLMLQEKTEDLKPQGVNEITSLPVYGAKEEFLTTYSKLNHVTEEGVIIELSQLISIPDKNAPLEEIIALRNSKSFISAKEAFKEWQLKKMPEVLGEKSIKNINLAKEEFEKMLHRYEEEINNGKFKKSKAVVTSLLALGSIITAAFGETQTAIALISGAAPNLFSLKETTSPIWKDLRGKSYEAAGIIYEANRKL</sequence>
<proteinExistence type="predicted"/>
<evidence type="ECO:0000313" key="2">
    <source>
        <dbReference type="EMBL" id="SNR88787.1"/>
    </source>
</evidence>
<gene>
    <name evidence="2" type="ORF">SAMN06265376_10449</name>
</gene>
<keyword evidence="1" id="KW-0175">Coiled coil</keyword>
<organism evidence="2 3">
    <name type="scientific">Dokdonia pacifica</name>
    <dbReference type="NCBI Taxonomy" id="1627892"/>
    <lineage>
        <taxon>Bacteria</taxon>
        <taxon>Pseudomonadati</taxon>
        <taxon>Bacteroidota</taxon>
        <taxon>Flavobacteriia</taxon>
        <taxon>Flavobacteriales</taxon>
        <taxon>Flavobacteriaceae</taxon>
        <taxon>Dokdonia</taxon>
    </lineage>
</organism>
<dbReference type="Proteomes" id="UP000198379">
    <property type="component" value="Unassembled WGS sequence"/>
</dbReference>
<name>A0A238ZZG8_9FLAO</name>
<dbReference type="AlphaFoldDB" id="A0A238ZZG8"/>
<evidence type="ECO:0000313" key="3">
    <source>
        <dbReference type="Proteomes" id="UP000198379"/>
    </source>
</evidence>